<dbReference type="GO" id="GO:0005524">
    <property type="term" value="F:ATP binding"/>
    <property type="evidence" value="ECO:0007669"/>
    <property type="project" value="UniProtKB-KW"/>
</dbReference>
<keyword evidence="4" id="KW-0547">Nucleotide-binding</keyword>
<name>A3AI49_ORYSJ</name>
<reference evidence="6" key="1">
    <citation type="journal article" date="2005" name="PLoS Biol.">
        <title>The genomes of Oryza sativa: a history of duplications.</title>
        <authorList>
            <person name="Yu J."/>
            <person name="Wang J."/>
            <person name="Lin W."/>
            <person name="Li S."/>
            <person name="Li H."/>
            <person name="Zhou J."/>
            <person name="Ni P."/>
            <person name="Dong W."/>
            <person name="Hu S."/>
            <person name="Zeng C."/>
            <person name="Zhang J."/>
            <person name="Zhang Y."/>
            <person name="Li R."/>
            <person name="Xu Z."/>
            <person name="Li S."/>
            <person name="Li X."/>
            <person name="Zheng H."/>
            <person name="Cong L."/>
            <person name="Lin L."/>
            <person name="Yin J."/>
            <person name="Geng J."/>
            <person name="Li G."/>
            <person name="Shi J."/>
            <person name="Liu J."/>
            <person name="Lv H."/>
            <person name="Li J."/>
            <person name="Wang J."/>
            <person name="Deng Y."/>
            <person name="Ran L."/>
            <person name="Shi X."/>
            <person name="Wang X."/>
            <person name="Wu Q."/>
            <person name="Li C."/>
            <person name="Ren X."/>
            <person name="Wang J."/>
            <person name="Wang X."/>
            <person name="Li D."/>
            <person name="Liu D."/>
            <person name="Zhang X."/>
            <person name="Ji Z."/>
            <person name="Zhao W."/>
            <person name="Sun Y."/>
            <person name="Zhang Z."/>
            <person name="Bao J."/>
            <person name="Han Y."/>
            <person name="Dong L."/>
            <person name="Ji J."/>
            <person name="Chen P."/>
            <person name="Wu S."/>
            <person name="Liu J."/>
            <person name="Xiao Y."/>
            <person name="Bu D."/>
            <person name="Tan J."/>
            <person name="Yang L."/>
            <person name="Ye C."/>
            <person name="Zhang J."/>
            <person name="Xu J."/>
            <person name="Zhou Y."/>
            <person name="Yu Y."/>
            <person name="Zhang B."/>
            <person name="Zhuang S."/>
            <person name="Wei H."/>
            <person name="Liu B."/>
            <person name="Lei M."/>
            <person name="Yu H."/>
            <person name="Li Y."/>
            <person name="Xu H."/>
            <person name="Wei S."/>
            <person name="He X."/>
            <person name="Fang L."/>
            <person name="Zhang Z."/>
            <person name="Zhang Y."/>
            <person name="Huang X."/>
            <person name="Su Z."/>
            <person name="Tong W."/>
            <person name="Li J."/>
            <person name="Tong Z."/>
            <person name="Li S."/>
            <person name="Ye J."/>
            <person name="Wang L."/>
            <person name="Fang L."/>
            <person name="Lei T."/>
            <person name="Chen C."/>
            <person name="Chen H."/>
            <person name="Xu Z."/>
            <person name="Li H."/>
            <person name="Huang H."/>
            <person name="Zhang F."/>
            <person name="Xu H."/>
            <person name="Li N."/>
            <person name="Zhao C."/>
            <person name="Li S."/>
            <person name="Dong L."/>
            <person name="Huang Y."/>
            <person name="Li L."/>
            <person name="Xi Y."/>
            <person name="Qi Q."/>
            <person name="Li W."/>
            <person name="Zhang B."/>
            <person name="Hu W."/>
            <person name="Zhang Y."/>
            <person name="Tian X."/>
            <person name="Jiao Y."/>
            <person name="Liang X."/>
            <person name="Jin J."/>
            <person name="Gao L."/>
            <person name="Zheng W."/>
            <person name="Hao B."/>
            <person name="Liu S."/>
            <person name="Wang W."/>
            <person name="Yuan L."/>
            <person name="Cao M."/>
            <person name="McDermott J."/>
            <person name="Samudrala R."/>
            <person name="Wang J."/>
            <person name="Wong G.K."/>
            <person name="Yang H."/>
        </authorList>
    </citation>
    <scope>NUCLEOTIDE SEQUENCE [LARGE SCALE GENOMIC DNA]</scope>
</reference>
<gene>
    <name evidence="6" type="ORF">OsJ_10914</name>
</gene>
<evidence type="ECO:0000256" key="3">
    <source>
        <dbReference type="ARBA" id="ARBA00022712"/>
    </source>
</evidence>
<dbReference type="Pfam" id="PF01715">
    <property type="entry name" value="IPPT"/>
    <property type="match status" value="1"/>
</dbReference>
<proteinExistence type="inferred from homology"/>
<organism evidence="6">
    <name type="scientific">Oryza sativa subsp. japonica</name>
    <name type="common">Rice</name>
    <dbReference type="NCBI Taxonomy" id="39947"/>
    <lineage>
        <taxon>Eukaryota</taxon>
        <taxon>Viridiplantae</taxon>
        <taxon>Streptophyta</taxon>
        <taxon>Embryophyta</taxon>
        <taxon>Tracheophyta</taxon>
        <taxon>Spermatophyta</taxon>
        <taxon>Magnoliopsida</taxon>
        <taxon>Liliopsida</taxon>
        <taxon>Poales</taxon>
        <taxon>Poaceae</taxon>
        <taxon>BOP clade</taxon>
        <taxon>Oryzoideae</taxon>
        <taxon>Oryzeae</taxon>
        <taxon>Oryzinae</taxon>
        <taxon>Oryza</taxon>
        <taxon>Oryza sativa</taxon>
    </lineage>
</organism>
<accession>A3AI49</accession>
<dbReference type="SUPFAM" id="SSF52540">
    <property type="entry name" value="P-loop containing nucleoside triphosphate hydrolases"/>
    <property type="match status" value="1"/>
</dbReference>
<protein>
    <submittedName>
        <fullName evidence="6">Uncharacterized protein</fullName>
    </submittedName>
</protein>
<dbReference type="PANTHER" id="PTHR11088:SF37">
    <property type="entry name" value="ADENYLATE ISOPENTENYLTRANSFERASE"/>
    <property type="match status" value="1"/>
</dbReference>
<keyword evidence="3" id="KW-0203">Cytokinin biosynthesis</keyword>
<evidence type="ECO:0000256" key="5">
    <source>
        <dbReference type="ARBA" id="ARBA00022840"/>
    </source>
</evidence>
<dbReference type="EMBL" id="CM000140">
    <property type="protein sequence ID" value="EAZ26988.1"/>
    <property type="molecule type" value="Genomic_DNA"/>
</dbReference>
<dbReference type="PANTHER" id="PTHR11088">
    <property type="entry name" value="TRNA DIMETHYLALLYLTRANSFERASE"/>
    <property type="match status" value="1"/>
</dbReference>
<sequence length="311" mass="32594">MEHCNGIAAVGRWLSTKPKVIFVLGATATGKSKLAIRLAARFDGEVINSDKIQAHDGFPVITNKVTDEERAGVAHHLLGGVSPDADFTAEDFRREAAAAVARVHAAGRLPVVAGGSNIYVEALVAGGRRRVPRGVRLPLPVDRRRAGPAAVARAGFDAGADYTRGVRRAIGLPEMHGYLLAEREGGAGAEDDDDLLAGMLEAAVREIKDNTFRLTVSQVAKIRRLSALPGWDVRRVDATAVVARMAEGAPHGETWREVVWEPCEEMVSRFLETPAAAAAVVANGKVDVNVGDAAAGVPEAAAAAVVAAGVV</sequence>
<evidence type="ECO:0000256" key="1">
    <source>
        <dbReference type="ARBA" id="ARBA00005842"/>
    </source>
</evidence>
<dbReference type="GO" id="GO:0009691">
    <property type="term" value="P:cytokinin biosynthetic process"/>
    <property type="evidence" value="ECO:0007669"/>
    <property type="project" value="UniProtKB-KW"/>
</dbReference>
<dbReference type="Proteomes" id="UP000007752">
    <property type="component" value="Chromosome 3"/>
</dbReference>
<evidence type="ECO:0000313" key="6">
    <source>
        <dbReference type="EMBL" id="EAZ26988.1"/>
    </source>
</evidence>
<dbReference type="InterPro" id="IPR039657">
    <property type="entry name" value="Dimethylallyltransferase"/>
</dbReference>
<dbReference type="Gene3D" id="3.40.50.300">
    <property type="entry name" value="P-loop containing nucleotide triphosphate hydrolases"/>
    <property type="match status" value="2"/>
</dbReference>
<keyword evidence="5" id="KW-0067">ATP-binding</keyword>
<evidence type="ECO:0000256" key="2">
    <source>
        <dbReference type="ARBA" id="ARBA00022679"/>
    </source>
</evidence>
<reference evidence="6" key="2">
    <citation type="submission" date="2008-12" db="EMBL/GenBank/DDBJ databases">
        <title>Improved gene annotation of the rice (Oryza sativa) genomes.</title>
        <authorList>
            <person name="Wang J."/>
            <person name="Li R."/>
            <person name="Fan W."/>
            <person name="Huang Q."/>
            <person name="Zhang J."/>
            <person name="Zhou Y."/>
            <person name="Hu Y."/>
            <person name="Zi S."/>
            <person name="Li J."/>
            <person name="Ni P."/>
            <person name="Zheng H."/>
            <person name="Zhang Y."/>
            <person name="Zhao M."/>
            <person name="Hao Q."/>
            <person name="McDermott J."/>
            <person name="Samudrala R."/>
            <person name="Kristiansen K."/>
            <person name="Wong G.K.-S."/>
        </authorList>
    </citation>
    <scope>NUCLEOTIDE SEQUENCE</scope>
</reference>
<dbReference type="InterPro" id="IPR027417">
    <property type="entry name" value="P-loop_NTPase"/>
</dbReference>
<comment type="similarity">
    <text evidence="1">Belongs to the IPP transferase family.</text>
</comment>
<evidence type="ECO:0000256" key="4">
    <source>
        <dbReference type="ARBA" id="ARBA00022741"/>
    </source>
</evidence>
<dbReference type="AlphaFoldDB" id="A3AI49"/>
<dbReference type="GO" id="GO:0016740">
    <property type="term" value="F:transferase activity"/>
    <property type="evidence" value="ECO:0007669"/>
    <property type="project" value="UniProtKB-KW"/>
</dbReference>
<keyword evidence="2" id="KW-0808">Transferase</keyword>